<evidence type="ECO:0000313" key="4">
    <source>
        <dbReference type="EMBL" id="ELR22336.1"/>
    </source>
</evidence>
<dbReference type="Gene3D" id="3.40.50.1110">
    <property type="entry name" value="SGNH hydrolase"/>
    <property type="match status" value="1"/>
</dbReference>
<dbReference type="InterPro" id="IPR048593">
    <property type="entry name" value="AOAH_Saposin_N"/>
</dbReference>
<dbReference type="EMBL" id="KB007885">
    <property type="protein sequence ID" value="ELR22336.1"/>
    <property type="molecule type" value="Genomic_DNA"/>
</dbReference>
<dbReference type="VEuPathDB" id="AmoebaDB:ACA1_253120"/>
<dbReference type="GO" id="GO:0050528">
    <property type="term" value="F:acyloxyacyl hydrolase activity"/>
    <property type="evidence" value="ECO:0007669"/>
    <property type="project" value="InterPro"/>
</dbReference>
<dbReference type="Pfam" id="PF20825">
    <property type="entry name" value="Saposin"/>
    <property type="match status" value="1"/>
</dbReference>
<proteinExistence type="predicted"/>
<feature type="chain" id="PRO_5003990356" evidence="2">
    <location>
        <begin position="30"/>
        <end position="596"/>
    </location>
</feature>
<keyword evidence="4" id="KW-0378">Hydrolase</keyword>
<dbReference type="SUPFAM" id="SSF52266">
    <property type="entry name" value="SGNH hydrolase"/>
    <property type="match status" value="1"/>
</dbReference>
<dbReference type="RefSeq" id="XP_004367592.1">
    <property type="nucleotide sequence ID" value="XM_004367535.1"/>
</dbReference>
<dbReference type="AlphaFoldDB" id="L8HD62"/>
<keyword evidence="2" id="KW-0732">Signal</keyword>
<dbReference type="GO" id="GO:0005509">
    <property type="term" value="F:calcium ion binding"/>
    <property type="evidence" value="ECO:0007669"/>
    <property type="project" value="TreeGrafter"/>
</dbReference>
<dbReference type="OMA" id="PFCHLYP"/>
<dbReference type="InterPro" id="IPR039676">
    <property type="entry name" value="AOAH"/>
</dbReference>
<dbReference type="Proteomes" id="UP000011083">
    <property type="component" value="Unassembled WGS sequence"/>
</dbReference>
<dbReference type="PANTHER" id="PTHR15010:SF0">
    <property type="entry name" value="ACYLOXYACYL HYDROLASE"/>
    <property type="match status" value="1"/>
</dbReference>
<name>L8HD62_ACACF</name>
<evidence type="ECO:0000256" key="2">
    <source>
        <dbReference type="SAM" id="SignalP"/>
    </source>
</evidence>
<keyword evidence="5" id="KW-1185">Reference proteome</keyword>
<dbReference type="Pfam" id="PF00657">
    <property type="entry name" value="Lipase_GDSL"/>
    <property type="match status" value="1"/>
</dbReference>
<dbReference type="PANTHER" id="PTHR15010">
    <property type="entry name" value="ACYLOXYACYL HYDROLASE"/>
    <property type="match status" value="1"/>
</dbReference>
<protein>
    <submittedName>
        <fullName evidence="4">Acyloxyacyl hydrolase</fullName>
    </submittedName>
</protein>
<gene>
    <name evidence="4" type="ORF">ACA1_253120</name>
</gene>
<dbReference type="InterPro" id="IPR008139">
    <property type="entry name" value="SaposinB_dom"/>
</dbReference>
<evidence type="ECO:0000256" key="1">
    <source>
        <dbReference type="ARBA" id="ARBA00023157"/>
    </source>
</evidence>
<dbReference type="PROSITE" id="PS50015">
    <property type="entry name" value="SAP_B"/>
    <property type="match status" value="1"/>
</dbReference>
<dbReference type="InterPro" id="IPR001087">
    <property type="entry name" value="GDSL"/>
</dbReference>
<reference evidence="4 5" key="1">
    <citation type="journal article" date="2013" name="Genome Biol.">
        <title>Genome of Acanthamoeba castellanii highlights extensive lateral gene transfer and early evolution of tyrosine kinase signaling.</title>
        <authorList>
            <person name="Clarke M."/>
            <person name="Lohan A.J."/>
            <person name="Liu B."/>
            <person name="Lagkouvardos I."/>
            <person name="Roy S."/>
            <person name="Zafar N."/>
            <person name="Bertelli C."/>
            <person name="Schilde C."/>
            <person name="Kianianmomeni A."/>
            <person name="Burglin T.R."/>
            <person name="Frech C."/>
            <person name="Turcotte B."/>
            <person name="Kopec K.O."/>
            <person name="Synnott J.M."/>
            <person name="Choo C."/>
            <person name="Paponov I."/>
            <person name="Finkler A."/>
            <person name="Soon Heng Tan C."/>
            <person name="Hutchins A.P."/>
            <person name="Weinmeier T."/>
            <person name="Rattei T."/>
            <person name="Chu J.S."/>
            <person name="Gimenez G."/>
            <person name="Irimia M."/>
            <person name="Rigden D.J."/>
            <person name="Fitzpatrick D.A."/>
            <person name="Lorenzo-Morales J."/>
            <person name="Bateman A."/>
            <person name="Chiu C.H."/>
            <person name="Tang P."/>
            <person name="Hegemann P."/>
            <person name="Fromm H."/>
            <person name="Raoult D."/>
            <person name="Greub G."/>
            <person name="Miranda-Saavedra D."/>
            <person name="Chen N."/>
            <person name="Nash P."/>
            <person name="Ginger M.L."/>
            <person name="Horn M."/>
            <person name="Schaap P."/>
            <person name="Caler L."/>
            <person name="Loftus B."/>
        </authorList>
    </citation>
    <scope>NUCLEOTIDE SEQUENCE [LARGE SCALE GENOMIC DNA]</scope>
    <source>
        <strain evidence="4 5">Neff</strain>
    </source>
</reference>
<dbReference type="OrthoDB" id="14839at2759"/>
<dbReference type="KEGG" id="acan:ACA1_253120"/>
<evidence type="ECO:0000259" key="3">
    <source>
        <dbReference type="PROSITE" id="PS50015"/>
    </source>
</evidence>
<dbReference type="InterPro" id="IPR036514">
    <property type="entry name" value="SGNH_hydro_sf"/>
</dbReference>
<accession>L8HD62</accession>
<dbReference type="GO" id="GO:0009104">
    <property type="term" value="P:lipopolysaccharide catabolic process"/>
    <property type="evidence" value="ECO:0007669"/>
    <property type="project" value="TreeGrafter"/>
</dbReference>
<organism evidence="4 5">
    <name type="scientific">Acanthamoeba castellanii (strain ATCC 30010 / Neff)</name>
    <dbReference type="NCBI Taxonomy" id="1257118"/>
    <lineage>
        <taxon>Eukaryota</taxon>
        <taxon>Amoebozoa</taxon>
        <taxon>Discosea</taxon>
        <taxon>Longamoebia</taxon>
        <taxon>Centramoebida</taxon>
        <taxon>Acanthamoebidae</taxon>
        <taxon>Acanthamoeba</taxon>
    </lineage>
</organism>
<sequence length="596" mass="66359">MSRSVRAHLAFVGVAVLVCLALALAPAEAKKPASFADLPLAQLFGIKGKESGGTCVGCTLIVGIIEQLGEVRNETVTQTVEKVCQLLPAGLLRTTCDETIALYGATIISMLENRYKADDVCLKIGLCWNATCRLFPKSGTFTPPSAAEREKILSTWKTMSLLKMVDMIKLNKNNNDKRDVGESPWQWIVDYITKLVNSHGPWYDLDSDKFGALTQTLRGTFWRGKDCNDFASDIYPGRSKTNRGPEFDHNCNGISGTDPQGRSYEDLYCAGTKQYGLAVLGDSATAHFHIPPEYVTASLIQDNTYHNMLDILMDEFDWPMAPTGYMNLTWPGTPQGPMTSIYQKMRQRNLCMHRDFQNIGVNGARTGAMADEIMFTLGRNQNTDHPLILNYALIGNDVCNGHYGTGSMTTPPQFYANVMRALNHLDTVLPAGSHVVFTGLVDGRVLYDALANRLHPLGLLHGDVTYSHYYDFMNCLQTSPCFGWMNSNAYWRNATTARAEELNQVYSQIIANHTFKNFDMYYFEPPLKAVIEQWNKAGGETWQLIEPVDGFHPNQLANALFAEYQWGVLVSKFPQLVGDINPNNAQILARFGDQGT</sequence>
<evidence type="ECO:0000313" key="5">
    <source>
        <dbReference type="Proteomes" id="UP000011083"/>
    </source>
</evidence>
<dbReference type="SUPFAM" id="SSF47862">
    <property type="entry name" value="Saposin"/>
    <property type="match status" value="1"/>
</dbReference>
<dbReference type="SMART" id="SM00741">
    <property type="entry name" value="SapB"/>
    <property type="match status" value="1"/>
</dbReference>
<feature type="domain" description="Saposin B-type" evidence="3">
    <location>
        <begin position="51"/>
        <end position="131"/>
    </location>
</feature>
<dbReference type="Gene3D" id="1.10.225.10">
    <property type="entry name" value="Saposin-like"/>
    <property type="match status" value="1"/>
</dbReference>
<dbReference type="GeneID" id="14923269"/>
<feature type="signal peptide" evidence="2">
    <location>
        <begin position="1"/>
        <end position="29"/>
    </location>
</feature>
<keyword evidence="1" id="KW-1015">Disulfide bond</keyword>
<dbReference type="InterPro" id="IPR011001">
    <property type="entry name" value="Saposin-like"/>
</dbReference>